<proteinExistence type="predicted"/>
<protein>
    <submittedName>
        <fullName evidence="3">ACT domain-containing protein</fullName>
    </submittedName>
</protein>
<evidence type="ECO:0000259" key="1">
    <source>
        <dbReference type="Pfam" id="PF10000"/>
    </source>
</evidence>
<organism evidence="3 4">
    <name type="scientific">Flavobacterium potami</name>
    <dbReference type="NCBI Taxonomy" id="2872310"/>
    <lineage>
        <taxon>Bacteria</taxon>
        <taxon>Pseudomonadati</taxon>
        <taxon>Bacteroidota</taxon>
        <taxon>Flavobacteriia</taxon>
        <taxon>Flavobacteriales</taxon>
        <taxon>Flavobacteriaceae</taxon>
        <taxon>Flavobacterium</taxon>
    </lineage>
</organism>
<dbReference type="InterPro" id="IPR018717">
    <property type="entry name" value="DUF2241"/>
</dbReference>
<name>A0A9X1HCI2_9FLAO</name>
<dbReference type="Gene3D" id="3.30.2130.10">
    <property type="entry name" value="VC0802-like"/>
    <property type="match status" value="1"/>
</dbReference>
<dbReference type="RefSeq" id="WP_223709149.1">
    <property type="nucleotide sequence ID" value="NZ_JAINUY010000006.1"/>
</dbReference>
<dbReference type="Proteomes" id="UP001139366">
    <property type="component" value="Unassembled WGS sequence"/>
</dbReference>
<dbReference type="Pfam" id="PF10000">
    <property type="entry name" value="ACT_3"/>
    <property type="match status" value="1"/>
</dbReference>
<feature type="domain" description="DUF2241" evidence="1">
    <location>
        <begin position="3"/>
        <end position="69"/>
    </location>
</feature>
<dbReference type="PANTHER" id="PTHR39199">
    <property type="entry name" value="BLR5128 PROTEIN"/>
    <property type="match status" value="1"/>
</dbReference>
<dbReference type="InterPro" id="IPR045865">
    <property type="entry name" value="ACT-like_dom_sf"/>
</dbReference>
<keyword evidence="4" id="KW-1185">Reference proteome</keyword>
<feature type="domain" description="CASTOR ACT" evidence="2">
    <location>
        <begin position="70"/>
        <end position="125"/>
    </location>
</feature>
<reference evidence="3 4" key="1">
    <citation type="journal article" date="2023" name="Antonie Van Leeuwenhoek">
        <title>Flavobacterium potami sp. nov., a multi-metal resistance genes harbouring bacterium isolated from shallow river silt.</title>
        <authorList>
            <person name="Li S."/>
            <person name="Mao S."/>
            <person name="Mu W."/>
            <person name="Guo B."/>
            <person name="Li C."/>
            <person name="Zhu Q."/>
            <person name="Hou X."/>
            <person name="Zhao Y."/>
            <person name="Wei S."/>
            <person name="Liu H."/>
            <person name="Liu A."/>
        </authorList>
    </citation>
    <scope>NUCLEOTIDE SEQUENCE [LARGE SCALE GENOMIC DNA]</scope>
    <source>
        <strain evidence="3 4">17A</strain>
    </source>
</reference>
<evidence type="ECO:0000259" key="2">
    <source>
        <dbReference type="Pfam" id="PF13840"/>
    </source>
</evidence>
<dbReference type="EMBL" id="JAINUY010000006">
    <property type="protein sequence ID" value="MBZ4036809.1"/>
    <property type="molecule type" value="Genomic_DNA"/>
</dbReference>
<gene>
    <name evidence="3" type="ORF">K6T82_18715</name>
</gene>
<dbReference type="SUPFAM" id="SSF55021">
    <property type="entry name" value="ACT-like"/>
    <property type="match status" value="2"/>
</dbReference>
<evidence type="ECO:0000313" key="4">
    <source>
        <dbReference type="Proteomes" id="UP001139366"/>
    </source>
</evidence>
<accession>A0A9X1HCI2</accession>
<evidence type="ECO:0000313" key="3">
    <source>
        <dbReference type="EMBL" id="MBZ4036809.1"/>
    </source>
</evidence>
<dbReference type="AlphaFoldDB" id="A0A9X1HCI2"/>
<dbReference type="PANTHER" id="PTHR39199:SF1">
    <property type="entry name" value="BLR5128 PROTEIN"/>
    <property type="match status" value="1"/>
</dbReference>
<dbReference type="InterPro" id="IPR027795">
    <property type="entry name" value="CASTOR_ACT_dom"/>
</dbReference>
<sequence length="136" mass="15116">MEGEINLITILKNLNPVLNDGKYVFTKVDAIDSIPFSKILFLFKEQEGITVVLEKRFAEELNLNFSYIASWITLEVHSSLAAVGLTAAFSQALGNANISCNVVAAYLHDHIFVDENDANKAMDVLLKLKEENKNSL</sequence>
<dbReference type="Pfam" id="PF13840">
    <property type="entry name" value="ACT_7"/>
    <property type="match status" value="1"/>
</dbReference>
<comment type="caution">
    <text evidence="3">The sequence shown here is derived from an EMBL/GenBank/DDBJ whole genome shotgun (WGS) entry which is preliminary data.</text>
</comment>